<dbReference type="AlphaFoldDB" id="A0A369AZY8"/>
<evidence type="ECO:0000313" key="1">
    <source>
        <dbReference type="EMBL" id="RSU05709.1"/>
    </source>
</evidence>
<organism evidence="1 2">
    <name type="scientific">Vagococcus fluvialis</name>
    <dbReference type="NCBI Taxonomy" id="2738"/>
    <lineage>
        <taxon>Bacteria</taxon>
        <taxon>Bacillati</taxon>
        <taxon>Bacillota</taxon>
        <taxon>Bacilli</taxon>
        <taxon>Lactobacillales</taxon>
        <taxon>Enterococcaceae</taxon>
        <taxon>Vagococcus</taxon>
    </lineage>
</organism>
<dbReference type="GeneID" id="63145402"/>
<proteinExistence type="predicted"/>
<name>A0A369AZY8_9ENTE</name>
<dbReference type="EMBL" id="NGJX01000001">
    <property type="protein sequence ID" value="RSU05709.1"/>
    <property type="molecule type" value="Genomic_DNA"/>
</dbReference>
<dbReference type="OrthoDB" id="2193340at2"/>
<sequence length="102" mass="12060">MSYEEKDWILRQIKQIAKGLGQMLGRESIKEIVNLEMSESEQLSDEELDDSLLLLDVEEKVKQPKQIEELTGIKEDRFQELVKDYSLLTEEERIVLKKYTNK</sequence>
<protein>
    <submittedName>
        <fullName evidence="1">Uncharacterized protein</fullName>
    </submittedName>
</protein>
<dbReference type="Proteomes" id="UP000288197">
    <property type="component" value="Unassembled WGS sequence"/>
</dbReference>
<dbReference type="RefSeq" id="WP_114288696.1">
    <property type="nucleotide sequence ID" value="NZ_JARQAY010000008.1"/>
</dbReference>
<keyword evidence="2" id="KW-1185">Reference proteome</keyword>
<accession>A0A369AZY8</accession>
<reference evidence="1 2" key="1">
    <citation type="submission" date="2017-05" db="EMBL/GenBank/DDBJ databases">
        <title>Vagococcus spp. assemblies.</title>
        <authorList>
            <person name="Gulvik C.A."/>
        </authorList>
    </citation>
    <scope>NUCLEOTIDE SEQUENCE [LARGE SCALE GENOMIC DNA]</scope>
    <source>
        <strain evidence="1 2">NCFB 2497</strain>
    </source>
</reference>
<evidence type="ECO:0000313" key="2">
    <source>
        <dbReference type="Proteomes" id="UP000288197"/>
    </source>
</evidence>
<comment type="caution">
    <text evidence="1">The sequence shown here is derived from an EMBL/GenBank/DDBJ whole genome shotgun (WGS) entry which is preliminary data.</text>
</comment>
<gene>
    <name evidence="1" type="ORF">CBF32_01550</name>
</gene>